<feature type="transmembrane region" description="Helical" evidence="10">
    <location>
        <begin position="400"/>
        <end position="423"/>
    </location>
</feature>
<dbReference type="Pfam" id="PF03169">
    <property type="entry name" value="OPT"/>
    <property type="match status" value="1"/>
</dbReference>
<keyword evidence="8 10" id="KW-0472">Membrane</keyword>
<keyword evidence="6" id="KW-0653">Protein transport</keyword>
<proteinExistence type="inferred from homology"/>
<evidence type="ECO:0000256" key="6">
    <source>
        <dbReference type="ARBA" id="ARBA00022927"/>
    </source>
</evidence>
<keyword evidence="3" id="KW-0813">Transport</keyword>
<keyword evidence="12" id="KW-1185">Reference proteome</keyword>
<dbReference type="NCBIfam" id="TIGR00728">
    <property type="entry name" value="OPT_sfam"/>
    <property type="match status" value="2"/>
</dbReference>
<protein>
    <recommendedName>
        <fullName evidence="13">OPT family small oligopeptide transporter</fullName>
    </recommendedName>
</protein>
<accession>A0A507EAR2</accession>
<feature type="transmembrane region" description="Helical" evidence="10">
    <location>
        <begin position="81"/>
        <end position="99"/>
    </location>
</feature>
<feature type="transmembrane region" description="Helical" evidence="10">
    <location>
        <begin position="492"/>
        <end position="513"/>
    </location>
</feature>
<dbReference type="OrthoDB" id="9986677at2759"/>
<feature type="transmembrane region" description="Helical" evidence="10">
    <location>
        <begin position="52"/>
        <end position="69"/>
    </location>
</feature>
<dbReference type="Proteomes" id="UP000320333">
    <property type="component" value="Unassembled WGS sequence"/>
</dbReference>
<dbReference type="EMBL" id="QEAP01000688">
    <property type="protein sequence ID" value="TPX60467.1"/>
    <property type="molecule type" value="Genomic_DNA"/>
</dbReference>
<evidence type="ECO:0000256" key="7">
    <source>
        <dbReference type="ARBA" id="ARBA00022989"/>
    </source>
</evidence>
<gene>
    <name evidence="11" type="ORF">CcCBS67573_g08999</name>
</gene>
<feature type="transmembrane region" description="Helical" evidence="10">
    <location>
        <begin position="605"/>
        <end position="623"/>
    </location>
</feature>
<name>A0A507EAR2_9FUNG</name>
<evidence type="ECO:0000256" key="2">
    <source>
        <dbReference type="ARBA" id="ARBA00008807"/>
    </source>
</evidence>
<evidence type="ECO:0000256" key="8">
    <source>
        <dbReference type="ARBA" id="ARBA00023136"/>
    </source>
</evidence>
<evidence type="ECO:0000256" key="9">
    <source>
        <dbReference type="SAM" id="MobiDB-lite"/>
    </source>
</evidence>
<feature type="transmembrane region" description="Helical" evidence="10">
    <location>
        <begin position="151"/>
        <end position="170"/>
    </location>
</feature>
<evidence type="ECO:0000256" key="10">
    <source>
        <dbReference type="SAM" id="Phobius"/>
    </source>
</evidence>
<feature type="transmembrane region" description="Helical" evidence="10">
    <location>
        <begin position="519"/>
        <end position="539"/>
    </location>
</feature>
<feature type="transmembrane region" description="Helical" evidence="10">
    <location>
        <begin position="635"/>
        <end position="655"/>
    </location>
</feature>
<organism evidence="11 12">
    <name type="scientific">Chytriomyces confervae</name>
    <dbReference type="NCBI Taxonomy" id="246404"/>
    <lineage>
        <taxon>Eukaryota</taxon>
        <taxon>Fungi</taxon>
        <taxon>Fungi incertae sedis</taxon>
        <taxon>Chytridiomycota</taxon>
        <taxon>Chytridiomycota incertae sedis</taxon>
        <taxon>Chytridiomycetes</taxon>
        <taxon>Chytridiales</taxon>
        <taxon>Chytriomycetaceae</taxon>
        <taxon>Chytriomyces</taxon>
    </lineage>
</organism>
<feature type="transmembrane region" description="Helical" evidence="10">
    <location>
        <begin position="568"/>
        <end position="593"/>
    </location>
</feature>
<feature type="transmembrane region" description="Helical" evidence="10">
    <location>
        <begin position="667"/>
        <end position="700"/>
    </location>
</feature>
<dbReference type="GO" id="GO:0016020">
    <property type="term" value="C:membrane"/>
    <property type="evidence" value="ECO:0007669"/>
    <property type="project" value="UniProtKB-SubCell"/>
</dbReference>
<comment type="similarity">
    <text evidence="2">Belongs to the oligopeptide OPT transporter family.</text>
</comment>
<dbReference type="PANTHER" id="PTHR22601">
    <property type="entry name" value="ISP4 LIKE PROTEIN"/>
    <property type="match status" value="1"/>
</dbReference>
<evidence type="ECO:0000313" key="12">
    <source>
        <dbReference type="Proteomes" id="UP000320333"/>
    </source>
</evidence>
<sequence length="791" mass="87399">MTDEKKKDALRDSESPTPTQDEHVRATDELNDVLDRINFITPQTDDPSTPAFTLRSVTIGVFWCIALSFANTTLSFRSNAFSIGANIAVILSYPMGLAWSALPKHSFFNPGPFSMKEHVIIFILSSTGGVPYGIDNVVAQMMPKLMGNTSITYVQALGFVLVTQFLGYGLSGLTRRFLVKPTGMWWPGNLGTIALFTSFHTTEAAADGDKQLVAGSSSSGTWRMSRFKFFWIAFVAMFIYTWIPEFLAPSLQVISFACLLAGRGKGVSGALSNFNAVAGSATNGVGLFALTFDWNLIGSVVLTAPFWAICVNLFGSAFLLYIITPIMFSSDAFGLNRIMTEDPVNKNPLINSAHLFVGNPNSTLPLGSRVKPTFFYNKSDNYNLNLTAYNDVAPVHITSLFALGYATSFLTITASISHVFLWYGNDIYRQAKNAFKQVKDEVDSLDRHAILNEAYPDVPDWMYLVLLSVCTVGAVLVSLLTPFNMPWWGPFFNLFLCAIFILPFGIVQAISGFSLGLNVLTEFVIGLMIPGQTIAVMAFKSWGTNNLIQALALSQDLKLGHYLHIPPYAMVGAQFLGTFINSIVATGAAYYMMFKSGNLLDSPDWQYIGYQVFFSAGGIWGAIGPQRFFGIGSLYQNLLWSFLVGSVAPFLPWLANKYIRRSAYWQYMNFPLIFTFTGVTSYQINVLVPLTIAMFAQLFLFARRKQFYQKYVYVMGAAFDGSSAIVALLVSFITVSGYKFNVWHVLNPNTENVPVDYYCYPGASFRDYDCTYYLAQGLNATADGVACGGRK</sequence>
<dbReference type="AlphaFoldDB" id="A0A507EAR2"/>
<feature type="transmembrane region" description="Helical" evidence="10">
    <location>
        <begin position="229"/>
        <end position="262"/>
    </location>
</feature>
<evidence type="ECO:0000256" key="1">
    <source>
        <dbReference type="ARBA" id="ARBA00004141"/>
    </source>
</evidence>
<keyword evidence="5" id="KW-0571">Peptide transport</keyword>
<feature type="transmembrane region" description="Helical" evidence="10">
    <location>
        <begin position="461"/>
        <end position="480"/>
    </location>
</feature>
<comment type="subcellular location">
    <subcellularLocation>
        <location evidence="1">Membrane</location>
        <topology evidence="1">Multi-pass membrane protein</topology>
    </subcellularLocation>
</comment>
<evidence type="ECO:0008006" key="13">
    <source>
        <dbReference type="Google" id="ProtNLM"/>
    </source>
</evidence>
<feature type="transmembrane region" description="Helical" evidence="10">
    <location>
        <begin position="712"/>
        <end position="738"/>
    </location>
</feature>
<evidence type="ECO:0000256" key="5">
    <source>
        <dbReference type="ARBA" id="ARBA00022856"/>
    </source>
</evidence>
<dbReference type="GO" id="GO:0015031">
    <property type="term" value="P:protein transport"/>
    <property type="evidence" value="ECO:0007669"/>
    <property type="project" value="UniProtKB-KW"/>
</dbReference>
<evidence type="ECO:0000256" key="4">
    <source>
        <dbReference type="ARBA" id="ARBA00022692"/>
    </source>
</evidence>
<dbReference type="GO" id="GO:0035673">
    <property type="term" value="F:oligopeptide transmembrane transporter activity"/>
    <property type="evidence" value="ECO:0007669"/>
    <property type="project" value="InterPro"/>
</dbReference>
<evidence type="ECO:0000313" key="11">
    <source>
        <dbReference type="EMBL" id="TPX60467.1"/>
    </source>
</evidence>
<dbReference type="InterPro" id="IPR004813">
    <property type="entry name" value="OPT"/>
</dbReference>
<keyword evidence="7 10" id="KW-1133">Transmembrane helix</keyword>
<reference evidence="11 12" key="1">
    <citation type="journal article" date="2019" name="Sci. Rep.">
        <title>Comparative genomics of chytrid fungi reveal insights into the obligate biotrophic and pathogenic lifestyle of Synchytrium endobioticum.</title>
        <authorList>
            <person name="van de Vossenberg B.T.L.H."/>
            <person name="Warris S."/>
            <person name="Nguyen H.D.T."/>
            <person name="van Gent-Pelzer M.P.E."/>
            <person name="Joly D.L."/>
            <person name="van de Geest H.C."/>
            <person name="Bonants P.J.M."/>
            <person name="Smith D.S."/>
            <person name="Levesque C.A."/>
            <person name="van der Lee T.A.J."/>
        </authorList>
    </citation>
    <scope>NUCLEOTIDE SEQUENCE [LARGE SCALE GENOMIC DNA]</scope>
    <source>
        <strain evidence="11 12">CBS 675.73</strain>
    </source>
</reference>
<feature type="transmembrane region" description="Helical" evidence="10">
    <location>
        <begin position="304"/>
        <end position="328"/>
    </location>
</feature>
<evidence type="ECO:0000256" key="3">
    <source>
        <dbReference type="ARBA" id="ARBA00022448"/>
    </source>
</evidence>
<comment type="caution">
    <text evidence="11">The sequence shown here is derived from an EMBL/GenBank/DDBJ whole genome shotgun (WGS) entry which is preliminary data.</text>
</comment>
<feature type="region of interest" description="Disordered" evidence="9">
    <location>
        <begin position="1"/>
        <end position="26"/>
    </location>
</feature>
<dbReference type="InterPro" id="IPR004648">
    <property type="entry name" value="Oligpept_transpt"/>
</dbReference>
<keyword evidence="4 10" id="KW-0812">Transmembrane</keyword>